<dbReference type="PANTHER" id="PTHR42695:SF5">
    <property type="entry name" value="GLUTAMINE AMIDOTRANSFERASE YLR126C-RELATED"/>
    <property type="match status" value="1"/>
</dbReference>
<accession>A0A381RHR9</accession>
<dbReference type="Pfam" id="PF00117">
    <property type="entry name" value="GATase"/>
    <property type="match status" value="1"/>
</dbReference>
<dbReference type="Gene3D" id="3.40.50.880">
    <property type="match status" value="1"/>
</dbReference>
<evidence type="ECO:0000313" key="2">
    <source>
        <dbReference type="EMBL" id="SUZ90439.1"/>
    </source>
</evidence>
<protein>
    <recommendedName>
        <fullName evidence="1">Glutamine amidotransferase domain-containing protein</fullName>
    </recommendedName>
</protein>
<dbReference type="PANTHER" id="PTHR42695">
    <property type="entry name" value="GLUTAMINE AMIDOTRANSFERASE YLR126C-RELATED"/>
    <property type="match status" value="1"/>
</dbReference>
<evidence type="ECO:0000259" key="1">
    <source>
        <dbReference type="Pfam" id="PF00117"/>
    </source>
</evidence>
<gene>
    <name evidence="2" type="ORF">METZ01_LOCUS43293</name>
</gene>
<organism evidence="2">
    <name type="scientific">marine metagenome</name>
    <dbReference type="NCBI Taxonomy" id="408172"/>
    <lineage>
        <taxon>unclassified sequences</taxon>
        <taxon>metagenomes</taxon>
        <taxon>ecological metagenomes</taxon>
    </lineage>
</organism>
<feature type="domain" description="Glutamine amidotransferase" evidence="1">
    <location>
        <begin position="71"/>
        <end position="186"/>
    </location>
</feature>
<dbReference type="PROSITE" id="PS51273">
    <property type="entry name" value="GATASE_TYPE_1"/>
    <property type="match status" value="1"/>
</dbReference>
<dbReference type="InterPro" id="IPR017926">
    <property type="entry name" value="GATASE"/>
</dbReference>
<dbReference type="GO" id="GO:0005829">
    <property type="term" value="C:cytosol"/>
    <property type="evidence" value="ECO:0007669"/>
    <property type="project" value="TreeGrafter"/>
</dbReference>
<proteinExistence type="predicted"/>
<dbReference type="InterPro" id="IPR044992">
    <property type="entry name" value="ChyE-like"/>
</dbReference>
<dbReference type="InterPro" id="IPR029062">
    <property type="entry name" value="Class_I_gatase-like"/>
</dbReference>
<reference evidence="2" key="1">
    <citation type="submission" date="2018-05" db="EMBL/GenBank/DDBJ databases">
        <authorList>
            <person name="Lanie J.A."/>
            <person name="Ng W.-L."/>
            <person name="Kazmierczak K.M."/>
            <person name="Andrzejewski T.M."/>
            <person name="Davidsen T.M."/>
            <person name="Wayne K.J."/>
            <person name="Tettelin H."/>
            <person name="Glass J.I."/>
            <person name="Rusch D."/>
            <person name="Podicherti R."/>
            <person name="Tsui H.-C.T."/>
            <person name="Winkler M.E."/>
        </authorList>
    </citation>
    <scope>NUCLEOTIDE SEQUENCE</scope>
</reference>
<dbReference type="AlphaFoldDB" id="A0A381RHR9"/>
<name>A0A381RHR9_9ZZZZ</name>
<sequence length="237" mass="26089">MQCDEVRPELKGVFGDYDQMIINAMKIAEPAIEYTTYRVFEGEFPDSVRVCDGWITTGSRHSVNDHTDWTHRLADFVQRIFEADRPLVGICYGMQMMAKALGGTVTSAANGWNVGMTTSQIHTREAWMGKTVGATVNLLVSHKEQVTKLPVKARCIASSESCPNAIIGLGSSMIGFQGHPEFTPEYARALLELRRGVIPAERIDAGLASLAMALDSDHVFRSIVDFFCNAGARDRNA</sequence>
<dbReference type="CDD" id="cd01741">
    <property type="entry name" value="GATase1_1"/>
    <property type="match status" value="1"/>
</dbReference>
<dbReference type="EMBL" id="UINC01001894">
    <property type="protein sequence ID" value="SUZ90439.1"/>
    <property type="molecule type" value="Genomic_DNA"/>
</dbReference>
<dbReference type="SUPFAM" id="SSF52317">
    <property type="entry name" value="Class I glutamine amidotransferase-like"/>
    <property type="match status" value="1"/>
</dbReference>